<keyword evidence="1" id="KW-0812">Transmembrane</keyword>
<sequence>MKKVMDEAKYKIYENIVLLVIVLSVIYPINSNYLVEKEKYPDVPVEQRQVFPIRQLFFGGASASAFIVSTDSDIATNYPYKSYDRS</sequence>
<protein>
    <submittedName>
        <fullName evidence="2">Uncharacterized protein</fullName>
    </submittedName>
</protein>
<accession>A0A1G2HLR2</accession>
<evidence type="ECO:0000313" key="3">
    <source>
        <dbReference type="Proteomes" id="UP000178991"/>
    </source>
</evidence>
<keyword evidence="1" id="KW-0472">Membrane</keyword>
<comment type="caution">
    <text evidence="2">The sequence shown here is derived from an EMBL/GenBank/DDBJ whole genome shotgun (WGS) entry which is preliminary data.</text>
</comment>
<keyword evidence="1" id="KW-1133">Transmembrane helix</keyword>
<feature type="transmembrane region" description="Helical" evidence="1">
    <location>
        <begin position="12"/>
        <end position="29"/>
    </location>
</feature>
<organism evidence="2 3">
    <name type="scientific">Candidatus Staskawiczbacteria bacterium RIFCSPHIGHO2_01_FULL_34_27</name>
    <dbReference type="NCBI Taxonomy" id="1802199"/>
    <lineage>
        <taxon>Bacteria</taxon>
        <taxon>Candidatus Staskawicziibacteriota</taxon>
    </lineage>
</organism>
<evidence type="ECO:0000256" key="1">
    <source>
        <dbReference type="SAM" id="Phobius"/>
    </source>
</evidence>
<dbReference type="EMBL" id="MHOL01000003">
    <property type="protein sequence ID" value="OGZ63349.1"/>
    <property type="molecule type" value="Genomic_DNA"/>
</dbReference>
<gene>
    <name evidence="2" type="ORF">A2639_00260</name>
</gene>
<proteinExistence type="predicted"/>
<dbReference type="AlphaFoldDB" id="A0A1G2HLR2"/>
<dbReference type="Proteomes" id="UP000178991">
    <property type="component" value="Unassembled WGS sequence"/>
</dbReference>
<evidence type="ECO:0000313" key="2">
    <source>
        <dbReference type="EMBL" id="OGZ63349.1"/>
    </source>
</evidence>
<name>A0A1G2HLR2_9BACT</name>
<reference evidence="2 3" key="1">
    <citation type="journal article" date="2016" name="Nat. Commun.">
        <title>Thousands of microbial genomes shed light on interconnected biogeochemical processes in an aquifer system.</title>
        <authorList>
            <person name="Anantharaman K."/>
            <person name="Brown C.T."/>
            <person name="Hug L.A."/>
            <person name="Sharon I."/>
            <person name="Castelle C.J."/>
            <person name="Probst A.J."/>
            <person name="Thomas B.C."/>
            <person name="Singh A."/>
            <person name="Wilkins M.J."/>
            <person name="Karaoz U."/>
            <person name="Brodie E.L."/>
            <person name="Williams K.H."/>
            <person name="Hubbard S.S."/>
            <person name="Banfield J.F."/>
        </authorList>
    </citation>
    <scope>NUCLEOTIDE SEQUENCE [LARGE SCALE GENOMIC DNA]</scope>
</reference>